<dbReference type="Gene3D" id="3.30.450.30">
    <property type="entry name" value="Dynein light chain 2a, cytoplasmic"/>
    <property type="match status" value="1"/>
</dbReference>
<dbReference type="InterPro" id="IPR004942">
    <property type="entry name" value="Roadblock/LAMTOR2_dom"/>
</dbReference>
<gene>
    <name evidence="2" type="ORF">AB5I84_09935</name>
</gene>
<dbReference type="RefSeq" id="WP_369455700.1">
    <property type="nucleotide sequence ID" value="NZ_JBGCUO010000001.1"/>
</dbReference>
<reference evidence="2 3" key="1">
    <citation type="submission" date="2024-07" db="EMBL/GenBank/DDBJ databases">
        <authorList>
            <person name="Ren Q."/>
        </authorList>
    </citation>
    <scope>NUCLEOTIDE SEQUENCE [LARGE SCALE GENOMIC DNA]</scope>
    <source>
        <strain evidence="2 3">REN37</strain>
    </source>
</reference>
<name>A0ABV4AI21_9GAMM</name>
<sequence>MMMSAERLQALFAPQLAQVTQLCRQVEALVLCTEDGLSLATSGVSAEQVNALAAVASSLMVLSDNSFDAFGHSGSAERLLLESGHGTVIIQRLRIKQRSLFLMARSREAQLGVVIMAVSKGAAAIEAKFMESFTV</sequence>
<feature type="domain" description="Roadblock/LAMTOR2" evidence="1">
    <location>
        <begin position="16"/>
        <end position="104"/>
    </location>
</feature>
<dbReference type="SUPFAM" id="SSF103196">
    <property type="entry name" value="Roadblock/LC7 domain"/>
    <property type="match status" value="1"/>
</dbReference>
<keyword evidence="3" id="KW-1185">Reference proteome</keyword>
<dbReference type="SMART" id="SM00960">
    <property type="entry name" value="Robl_LC7"/>
    <property type="match status" value="1"/>
</dbReference>
<evidence type="ECO:0000259" key="1">
    <source>
        <dbReference type="SMART" id="SM00960"/>
    </source>
</evidence>
<dbReference type="EMBL" id="JBGCUO010000001">
    <property type="protein sequence ID" value="MEY1662465.1"/>
    <property type="molecule type" value="Genomic_DNA"/>
</dbReference>
<dbReference type="Pfam" id="PF03259">
    <property type="entry name" value="Robl_LC7"/>
    <property type="match status" value="1"/>
</dbReference>
<accession>A0ABV4AI21</accession>
<evidence type="ECO:0000313" key="2">
    <source>
        <dbReference type="EMBL" id="MEY1662465.1"/>
    </source>
</evidence>
<protein>
    <submittedName>
        <fullName evidence="2">Roadblock/LC7 domain-containing protein</fullName>
    </submittedName>
</protein>
<proteinExistence type="predicted"/>
<dbReference type="Proteomes" id="UP001562065">
    <property type="component" value="Unassembled WGS sequence"/>
</dbReference>
<evidence type="ECO:0000313" key="3">
    <source>
        <dbReference type="Proteomes" id="UP001562065"/>
    </source>
</evidence>
<comment type="caution">
    <text evidence="2">The sequence shown here is derived from an EMBL/GenBank/DDBJ whole genome shotgun (WGS) entry which is preliminary data.</text>
</comment>
<organism evidence="2 3">
    <name type="scientific">Isoalcanivorax beigongshangi</name>
    <dbReference type="NCBI Taxonomy" id="3238810"/>
    <lineage>
        <taxon>Bacteria</taxon>
        <taxon>Pseudomonadati</taxon>
        <taxon>Pseudomonadota</taxon>
        <taxon>Gammaproteobacteria</taxon>
        <taxon>Oceanospirillales</taxon>
        <taxon>Alcanivoracaceae</taxon>
        <taxon>Isoalcanivorax</taxon>
    </lineage>
</organism>